<sequence length="291" mass="30535">MAPRGSRPMLARAALAGSAACFGLMAVLARKLTQPAMGFTPGHLAVLRFLVGIVLCLALFGIRPKLYAPRGYRVLISRGVTGGLVVVLYFYALARIPAGQAGILYNLFPVMATALSLHFFRERPTVHLLLAVLLASAGVVLVLGQGRVAITLGRGELAALGAAFFAATSAIAIRAARPTNNATTIFFFFSLVGLPVVAPFALSPWPRAPLPWMMGILMSFMAFLAQLLMAEAYGSLSISEAAVWLQLTPVATYLLALPLLGEPVTGFGLAGVLLTVGGVAYGTLLGNRRPG</sequence>
<feature type="transmembrane region" description="Helical" evidence="5">
    <location>
        <begin position="103"/>
        <end position="120"/>
    </location>
</feature>
<dbReference type="SUPFAM" id="SSF103481">
    <property type="entry name" value="Multidrug resistance efflux transporter EmrE"/>
    <property type="match status" value="2"/>
</dbReference>
<feature type="transmembrane region" description="Helical" evidence="5">
    <location>
        <begin position="266"/>
        <end position="286"/>
    </location>
</feature>
<evidence type="ECO:0000256" key="1">
    <source>
        <dbReference type="ARBA" id="ARBA00004141"/>
    </source>
</evidence>
<dbReference type="Proteomes" id="UP001238179">
    <property type="component" value="Chromosome"/>
</dbReference>
<feature type="domain" description="EamA" evidence="6">
    <location>
        <begin position="15"/>
        <end position="143"/>
    </location>
</feature>
<keyword evidence="2 5" id="KW-0812">Transmembrane</keyword>
<protein>
    <recommendedName>
        <fullName evidence="6">EamA domain-containing protein</fullName>
    </recommendedName>
</protein>
<proteinExistence type="predicted"/>
<dbReference type="PANTHER" id="PTHR22911">
    <property type="entry name" value="ACYL-MALONYL CONDENSING ENZYME-RELATED"/>
    <property type="match status" value="1"/>
</dbReference>
<feature type="transmembrane region" description="Helical" evidence="5">
    <location>
        <begin position="74"/>
        <end position="91"/>
    </location>
</feature>
<evidence type="ECO:0000256" key="4">
    <source>
        <dbReference type="ARBA" id="ARBA00023136"/>
    </source>
</evidence>
<dbReference type="Pfam" id="PF00892">
    <property type="entry name" value="EamA"/>
    <property type="match status" value="2"/>
</dbReference>
<evidence type="ECO:0000259" key="6">
    <source>
        <dbReference type="Pfam" id="PF00892"/>
    </source>
</evidence>
<organism evidence="7 8">
    <name type="scientific">Mesoterricola silvestris</name>
    <dbReference type="NCBI Taxonomy" id="2927979"/>
    <lineage>
        <taxon>Bacteria</taxon>
        <taxon>Pseudomonadati</taxon>
        <taxon>Acidobacteriota</taxon>
        <taxon>Holophagae</taxon>
        <taxon>Holophagales</taxon>
        <taxon>Holophagaceae</taxon>
        <taxon>Mesoterricola</taxon>
    </lineage>
</organism>
<keyword evidence="3 5" id="KW-1133">Transmembrane helix</keyword>
<gene>
    <name evidence="7" type="ORF">METEAL_05850</name>
</gene>
<feature type="transmembrane region" description="Helical" evidence="5">
    <location>
        <begin position="157"/>
        <end position="173"/>
    </location>
</feature>
<evidence type="ECO:0000313" key="7">
    <source>
        <dbReference type="EMBL" id="BDU71411.1"/>
    </source>
</evidence>
<keyword evidence="8" id="KW-1185">Reference proteome</keyword>
<dbReference type="EMBL" id="AP027080">
    <property type="protein sequence ID" value="BDU71411.1"/>
    <property type="molecule type" value="Genomic_DNA"/>
</dbReference>
<feature type="transmembrane region" description="Helical" evidence="5">
    <location>
        <begin position="211"/>
        <end position="229"/>
    </location>
</feature>
<dbReference type="KEGG" id="msil:METEAL_05850"/>
<dbReference type="InterPro" id="IPR037185">
    <property type="entry name" value="EmrE-like"/>
</dbReference>
<comment type="subcellular location">
    <subcellularLocation>
        <location evidence="1">Membrane</location>
        <topology evidence="1">Multi-pass membrane protein</topology>
    </subcellularLocation>
</comment>
<evidence type="ECO:0000313" key="8">
    <source>
        <dbReference type="Proteomes" id="UP001238179"/>
    </source>
</evidence>
<feature type="transmembrane region" description="Helical" evidence="5">
    <location>
        <begin position="185"/>
        <end position="205"/>
    </location>
</feature>
<dbReference type="GO" id="GO:0016020">
    <property type="term" value="C:membrane"/>
    <property type="evidence" value="ECO:0007669"/>
    <property type="project" value="UniProtKB-SubCell"/>
</dbReference>
<accession>A0AA48GF39</accession>
<dbReference type="RefSeq" id="WP_316414300.1">
    <property type="nucleotide sequence ID" value="NZ_AP027080.1"/>
</dbReference>
<evidence type="ECO:0000256" key="2">
    <source>
        <dbReference type="ARBA" id="ARBA00022692"/>
    </source>
</evidence>
<feature type="transmembrane region" description="Helical" evidence="5">
    <location>
        <begin position="127"/>
        <end position="145"/>
    </location>
</feature>
<dbReference type="AlphaFoldDB" id="A0AA48GF39"/>
<feature type="transmembrane region" description="Helical" evidence="5">
    <location>
        <begin position="45"/>
        <end position="62"/>
    </location>
</feature>
<dbReference type="PANTHER" id="PTHR22911:SF6">
    <property type="entry name" value="SOLUTE CARRIER FAMILY 35 MEMBER G1"/>
    <property type="match status" value="1"/>
</dbReference>
<evidence type="ECO:0000256" key="5">
    <source>
        <dbReference type="SAM" id="Phobius"/>
    </source>
</evidence>
<feature type="transmembrane region" description="Helical" evidence="5">
    <location>
        <begin position="241"/>
        <end position="260"/>
    </location>
</feature>
<evidence type="ECO:0000256" key="3">
    <source>
        <dbReference type="ARBA" id="ARBA00022989"/>
    </source>
</evidence>
<feature type="domain" description="EamA" evidence="6">
    <location>
        <begin position="154"/>
        <end position="280"/>
    </location>
</feature>
<dbReference type="InterPro" id="IPR000620">
    <property type="entry name" value="EamA_dom"/>
</dbReference>
<reference evidence="8" key="1">
    <citation type="journal article" date="2023" name="Int. J. Syst. Evol. Microbiol.">
        <title>Mesoterricola silvestris gen. nov., sp. nov., Mesoterricola sediminis sp. nov., Geothrix oryzae sp. nov., Geothrix edaphica sp. nov., Geothrix rubra sp. nov., and Geothrix limicola sp. nov., six novel members of Acidobacteriota isolated from soils.</title>
        <authorList>
            <person name="Itoh H."/>
            <person name="Sugisawa Y."/>
            <person name="Mise K."/>
            <person name="Xu Z."/>
            <person name="Kuniyasu M."/>
            <person name="Ushijima N."/>
            <person name="Kawano K."/>
            <person name="Kobayashi E."/>
            <person name="Shiratori Y."/>
            <person name="Masuda Y."/>
            <person name="Senoo K."/>
        </authorList>
    </citation>
    <scope>NUCLEOTIDE SEQUENCE [LARGE SCALE GENOMIC DNA]</scope>
    <source>
        <strain evidence="8">W79</strain>
    </source>
</reference>
<keyword evidence="4 5" id="KW-0472">Membrane</keyword>
<name>A0AA48GF39_9BACT</name>